<organism evidence="1 2">
    <name type="scientific">Virgibacillus tibetensis</name>
    <dbReference type="NCBI Taxonomy" id="3042313"/>
    <lineage>
        <taxon>Bacteria</taxon>
        <taxon>Bacillati</taxon>
        <taxon>Bacillota</taxon>
        <taxon>Bacilli</taxon>
        <taxon>Bacillales</taxon>
        <taxon>Bacillaceae</taxon>
        <taxon>Virgibacillus</taxon>
    </lineage>
</organism>
<reference evidence="1 2" key="1">
    <citation type="journal article" date="2024" name="Int. J. Syst. Evol. Microbiol.">
        <title>Virgibacillus tibetensis sp. nov., isolated from salt lake on the Tibetan Plateau of China.</title>
        <authorList>
            <person name="Phurbu D."/>
            <person name="Liu Z.-X."/>
            <person name="Wang R."/>
            <person name="Zheng Y.-Y."/>
            <person name="Liu H.-C."/>
            <person name="Zhou Y.-G."/>
            <person name="Yu Y.-J."/>
            <person name="Li A.-H."/>
        </authorList>
    </citation>
    <scope>NUCLEOTIDE SEQUENCE [LARGE SCALE GENOMIC DNA]</scope>
    <source>
        <strain evidence="1 2">C22-A2</strain>
    </source>
</reference>
<name>A0ABU6KFC9_9BACI</name>
<dbReference type="PROSITE" id="PS51257">
    <property type="entry name" value="PROKAR_LIPOPROTEIN"/>
    <property type="match status" value="1"/>
</dbReference>
<dbReference type="Proteomes" id="UP001335737">
    <property type="component" value="Unassembled WGS sequence"/>
</dbReference>
<evidence type="ECO:0000313" key="1">
    <source>
        <dbReference type="EMBL" id="MEC5423783.1"/>
    </source>
</evidence>
<evidence type="ECO:0008006" key="3">
    <source>
        <dbReference type="Google" id="ProtNLM"/>
    </source>
</evidence>
<sequence length="159" mass="18160">MRIVPVLLFIFLLFLSGCVETREAELKEYYLSLMGESENWKLEGYEIEITKETFMAGNGFLNMKNREKYITDSFSVEVHAVIDNVDTVIQKNGVSGAGVNIAFENTGEIVEDTYLDAKGNPITLEDISNVYVVLEWWDLDQKKKMKEIIDLYKPTGDIT</sequence>
<proteinExistence type="predicted"/>
<gene>
    <name evidence="1" type="ORF">QGM71_09795</name>
</gene>
<evidence type="ECO:0000313" key="2">
    <source>
        <dbReference type="Proteomes" id="UP001335737"/>
    </source>
</evidence>
<comment type="caution">
    <text evidence="1">The sequence shown here is derived from an EMBL/GenBank/DDBJ whole genome shotgun (WGS) entry which is preliminary data.</text>
</comment>
<dbReference type="EMBL" id="JARZFX010000003">
    <property type="protein sequence ID" value="MEC5423783.1"/>
    <property type="molecule type" value="Genomic_DNA"/>
</dbReference>
<accession>A0ABU6KFC9</accession>
<protein>
    <recommendedName>
        <fullName evidence="3">DUF4825 domain-containing protein</fullName>
    </recommendedName>
</protein>
<dbReference type="RefSeq" id="WP_327607350.1">
    <property type="nucleotide sequence ID" value="NZ_JARZFX010000003.1"/>
</dbReference>
<keyword evidence="2" id="KW-1185">Reference proteome</keyword>